<name>A0A9W6EHA4_ASPNG</name>
<dbReference type="PANTHER" id="PTHR10039">
    <property type="entry name" value="AMELOGENIN"/>
    <property type="match status" value="1"/>
</dbReference>
<comment type="caution">
    <text evidence="3">The sequence shown here is derived from an EMBL/GenBank/DDBJ whole genome shotgun (WGS) entry which is preliminary data.</text>
</comment>
<dbReference type="Proteomes" id="UP001144191">
    <property type="component" value="Unassembled WGS sequence"/>
</dbReference>
<dbReference type="InterPro" id="IPR056884">
    <property type="entry name" value="NPHP3-like_N"/>
</dbReference>
<dbReference type="AlphaFoldDB" id="A0A9W6EHA4"/>
<dbReference type="InterPro" id="IPR027417">
    <property type="entry name" value="P-loop_NTPase"/>
</dbReference>
<feature type="domain" description="Nephrocystin 3-like N-terminal" evidence="2">
    <location>
        <begin position="332"/>
        <end position="431"/>
    </location>
</feature>
<reference evidence="3" key="1">
    <citation type="submission" date="2022-07" db="EMBL/GenBank/DDBJ databases">
        <title>Taxonomy of Aspergillus series Nigri: significant species reduction supported by multi-species coalescent approaches.</title>
        <authorList>
            <person name="Bian C."/>
            <person name="Kusuya Y."/>
            <person name="Sklenar F."/>
            <person name="D'hooge E."/>
            <person name="Yaguchi T."/>
            <person name="Takahashi H."/>
            <person name="Hubka V."/>
        </authorList>
    </citation>
    <scope>NUCLEOTIDE SEQUENCE</scope>
    <source>
        <strain evidence="3">IFM 63604</strain>
    </source>
</reference>
<proteinExistence type="predicted"/>
<dbReference type="EMBL" id="BRPB01000382">
    <property type="protein sequence ID" value="GLA56262.1"/>
    <property type="molecule type" value="Genomic_DNA"/>
</dbReference>
<sequence>MTHSLFGCVKTVFRGRQRDKDTPLVAPKSSTSVVIADPDIKDSPANSKYDISQPCDSDHNTKGFWQMAYDELKESDPNSVAALFSLTGTKPQDAGDARTREILDEVVEAIKAQYREKGRKDGIRATAHKILNSVLSFQDVVSNIAKFDPTGYTSSAWAIVSLGLTVAKNHTDRKDALFDASGYLADSLSRCAFIEEHFYGERDPVMVNVEKERSIVRMYMAILCYSAEIRRVQQSNKGKDIMESITAITGQPLTQLKASIKEEESHLYQWLVLDQHLHRKKEAEAILNHLDQLTVDIQKVRDAVEMLNLPFAKGAFFGSFEDQHEDECLAGTRTELLQQVQDWGRSSDRHIFWLNGMAGTGKSTIARTVARNFEEDGILGASFFFKRGEGDRGSAAKLFSTLSKQLAVHIPQMVPGVREALENDPAIPKKKASRAV</sequence>
<evidence type="ECO:0000313" key="4">
    <source>
        <dbReference type="Proteomes" id="UP001144191"/>
    </source>
</evidence>
<organism evidence="3 4">
    <name type="scientific">Aspergillus niger</name>
    <dbReference type="NCBI Taxonomy" id="5061"/>
    <lineage>
        <taxon>Eukaryota</taxon>
        <taxon>Fungi</taxon>
        <taxon>Dikarya</taxon>
        <taxon>Ascomycota</taxon>
        <taxon>Pezizomycotina</taxon>
        <taxon>Eurotiomycetes</taxon>
        <taxon>Eurotiomycetidae</taxon>
        <taxon>Eurotiales</taxon>
        <taxon>Aspergillaceae</taxon>
        <taxon>Aspergillus</taxon>
        <taxon>Aspergillus subgen. Circumdati</taxon>
    </lineage>
</organism>
<evidence type="ECO:0000256" key="1">
    <source>
        <dbReference type="ARBA" id="ARBA00022737"/>
    </source>
</evidence>
<dbReference type="SUPFAM" id="SSF52540">
    <property type="entry name" value="P-loop containing nucleoside triphosphate hydrolases"/>
    <property type="match status" value="1"/>
</dbReference>
<dbReference type="Gene3D" id="3.40.50.300">
    <property type="entry name" value="P-loop containing nucleotide triphosphate hydrolases"/>
    <property type="match status" value="1"/>
</dbReference>
<evidence type="ECO:0000313" key="3">
    <source>
        <dbReference type="EMBL" id="GLA56262.1"/>
    </source>
</evidence>
<gene>
    <name evidence="3" type="ORF">AnigIFM63604_006486</name>
</gene>
<protein>
    <recommendedName>
        <fullName evidence="2">Nephrocystin 3-like N-terminal domain-containing protein</fullName>
    </recommendedName>
</protein>
<keyword evidence="1" id="KW-0677">Repeat</keyword>
<evidence type="ECO:0000259" key="2">
    <source>
        <dbReference type="Pfam" id="PF24883"/>
    </source>
</evidence>
<dbReference type="Pfam" id="PF24883">
    <property type="entry name" value="NPHP3_N"/>
    <property type="match status" value="1"/>
</dbReference>
<accession>A0A9W6EHA4</accession>